<keyword evidence="3 6" id="KW-0547">Nucleotide-binding</keyword>
<dbReference type="InterPro" id="IPR014729">
    <property type="entry name" value="Rossmann-like_a/b/a_fold"/>
</dbReference>
<name>A0A6S6S9I3_9BACT</name>
<dbReference type="InterPro" id="IPR022310">
    <property type="entry name" value="NAD/GMP_synthase"/>
</dbReference>
<dbReference type="NCBIfam" id="TIGR00552">
    <property type="entry name" value="nadE"/>
    <property type="match status" value="1"/>
</dbReference>
<comment type="pathway">
    <text evidence="1">Cofactor biosynthesis; NAD(+) biosynthesis.</text>
</comment>
<dbReference type="GO" id="GO:0009435">
    <property type="term" value="P:NAD+ biosynthetic process"/>
    <property type="evidence" value="ECO:0007669"/>
    <property type="project" value="UniProtKB-UniPathway"/>
</dbReference>
<feature type="domain" description="NAD/GMP synthase" evidence="8">
    <location>
        <begin position="1"/>
        <end position="106"/>
    </location>
</feature>
<dbReference type="GO" id="GO:0003952">
    <property type="term" value="F:NAD+ synthase (glutamine-hydrolyzing) activity"/>
    <property type="evidence" value="ECO:0007669"/>
    <property type="project" value="InterPro"/>
</dbReference>
<dbReference type="InterPro" id="IPR003694">
    <property type="entry name" value="NAD_synthase"/>
</dbReference>
<evidence type="ECO:0000256" key="5">
    <source>
        <dbReference type="ARBA" id="ARBA00023027"/>
    </source>
</evidence>
<accession>A0A6S6S9I3</accession>
<evidence type="ECO:0000256" key="7">
    <source>
        <dbReference type="RuleBase" id="RU003812"/>
    </source>
</evidence>
<dbReference type="GO" id="GO:0005737">
    <property type="term" value="C:cytoplasm"/>
    <property type="evidence" value="ECO:0007669"/>
    <property type="project" value="InterPro"/>
</dbReference>
<dbReference type="GO" id="GO:0008795">
    <property type="term" value="F:NAD+ synthase activity"/>
    <property type="evidence" value="ECO:0007669"/>
    <property type="project" value="UniProtKB-EC"/>
</dbReference>
<dbReference type="UniPathway" id="UPA00253">
    <property type="reaction ID" value="UER00333"/>
</dbReference>
<dbReference type="EC" id="6.3.1.5" evidence="7"/>
<protein>
    <recommendedName>
        <fullName evidence="7">NH(3)-dependent NAD(+) synthetase</fullName>
        <ecNumber evidence="7">6.3.1.5</ecNumber>
    </recommendedName>
</protein>
<dbReference type="PANTHER" id="PTHR23090">
    <property type="entry name" value="NH 3 /GLUTAMINE-DEPENDENT NAD + SYNTHETASE"/>
    <property type="match status" value="1"/>
</dbReference>
<dbReference type="PANTHER" id="PTHR23090:SF9">
    <property type="entry name" value="GLUTAMINE-DEPENDENT NAD(+) SYNTHETASE"/>
    <property type="match status" value="1"/>
</dbReference>
<evidence type="ECO:0000256" key="6">
    <source>
        <dbReference type="RuleBase" id="RU003811"/>
    </source>
</evidence>
<dbReference type="SUPFAM" id="SSF52402">
    <property type="entry name" value="Adenine nucleotide alpha hydrolases-like"/>
    <property type="match status" value="1"/>
</dbReference>
<reference evidence="9" key="1">
    <citation type="submission" date="2020-01" db="EMBL/GenBank/DDBJ databases">
        <authorList>
            <person name="Meier V. D."/>
            <person name="Meier V D."/>
        </authorList>
    </citation>
    <scope>NUCLEOTIDE SEQUENCE</scope>
    <source>
        <strain evidence="9">HLG_WM_MAG_12</strain>
    </source>
</reference>
<evidence type="ECO:0000256" key="4">
    <source>
        <dbReference type="ARBA" id="ARBA00022840"/>
    </source>
</evidence>
<evidence type="ECO:0000259" key="8">
    <source>
        <dbReference type="Pfam" id="PF02540"/>
    </source>
</evidence>
<feature type="non-terminal residue" evidence="9">
    <location>
        <position position="1"/>
    </location>
</feature>
<evidence type="ECO:0000313" key="9">
    <source>
        <dbReference type="EMBL" id="CAA6801179.1"/>
    </source>
</evidence>
<sequence length="128" mass="14566">GYGTIYGDLASAINPIGDMYKTWIFGFAGYLGVPKSIIIKPPSADLREGQSDEADLGASYEKIDTILIDMVENRVSKEELLNRYNKNIVNMIYSRVYKNQFKRKMPLIAKITERTIGMDFLYPRDIGM</sequence>
<organism evidence="9">
    <name type="scientific">uncultured Campylobacterales bacterium</name>
    <dbReference type="NCBI Taxonomy" id="352960"/>
    <lineage>
        <taxon>Bacteria</taxon>
        <taxon>Pseudomonadati</taxon>
        <taxon>Campylobacterota</taxon>
        <taxon>Epsilonproteobacteria</taxon>
        <taxon>Campylobacterales</taxon>
        <taxon>environmental samples</taxon>
    </lineage>
</organism>
<evidence type="ECO:0000256" key="2">
    <source>
        <dbReference type="ARBA" id="ARBA00022598"/>
    </source>
</evidence>
<dbReference type="GO" id="GO:0005524">
    <property type="term" value="F:ATP binding"/>
    <property type="evidence" value="ECO:0007669"/>
    <property type="project" value="UniProtKB-KW"/>
</dbReference>
<keyword evidence="4 6" id="KW-0067">ATP-binding</keyword>
<keyword evidence="2 6" id="KW-0436">Ligase</keyword>
<dbReference type="CDD" id="cd00553">
    <property type="entry name" value="NAD_synthase"/>
    <property type="match status" value="1"/>
</dbReference>
<dbReference type="Pfam" id="PF02540">
    <property type="entry name" value="NAD_synthase"/>
    <property type="match status" value="1"/>
</dbReference>
<dbReference type="AlphaFoldDB" id="A0A6S6S9I3"/>
<dbReference type="Gene3D" id="3.40.50.620">
    <property type="entry name" value="HUPs"/>
    <property type="match status" value="1"/>
</dbReference>
<proteinExistence type="inferred from homology"/>
<evidence type="ECO:0000256" key="3">
    <source>
        <dbReference type="ARBA" id="ARBA00022741"/>
    </source>
</evidence>
<comment type="catalytic activity">
    <reaction evidence="7">
        <text>deamido-NAD(+) + NH4(+) + ATP = AMP + diphosphate + NAD(+) + H(+)</text>
        <dbReference type="Rhea" id="RHEA:21188"/>
        <dbReference type="ChEBI" id="CHEBI:15378"/>
        <dbReference type="ChEBI" id="CHEBI:28938"/>
        <dbReference type="ChEBI" id="CHEBI:30616"/>
        <dbReference type="ChEBI" id="CHEBI:33019"/>
        <dbReference type="ChEBI" id="CHEBI:57540"/>
        <dbReference type="ChEBI" id="CHEBI:58437"/>
        <dbReference type="ChEBI" id="CHEBI:456215"/>
        <dbReference type="EC" id="6.3.1.5"/>
    </reaction>
</comment>
<keyword evidence="5 6" id="KW-0520">NAD</keyword>
<gene>
    <name evidence="9" type="ORF">HELGO_WM11031</name>
</gene>
<comment type="similarity">
    <text evidence="6">Belongs to the NAD synthetase family.</text>
</comment>
<evidence type="ECO:0000256" key="1">
    <source>
        <dbReference type="ARBA" id="ARBA00004790"/>
    </source>
</evidence>
<dbReference type="EMBL" id="CACVAW010000005">
    <property type="protein sequence ID" value="CAA6801179.1"/>
    <property type="molecule type" value="Genomic_DNA"/>
</dbReference>
<dbReference type="GO" id="GO:0004359">
    <property type="term" value="F:glutaminase activity"/>
    <property type="evidence" value="ECO:0007669"/>
    <property type="project" value="InterPro"/>
</dbReference>